<dbReference type="Proteomes" id="UP000215256">
    <property type="component" value="Chromosome 2"/>
</dbReference>
<organism evidence="1">
    <name type="scientific">Ochrobactrum quorumnocens</name>
    <dbReference type="NCBI Taxonomy" id="271865"/>
    <lineage>
        <taxon>Bacteria</taxon>
        <taxon>Pseudomonadati</taxon>
        <taxon>Pseudomonadota</taxon>
        <taxon>Alphaproteobacteria</taxon>
        <taxon>Hyphomicrobiales</taxon>
        <taxon>Brucellaceae</taxon>
        <taxon>Brucella/Ochrobactrum group</taxon>
        <taxon>Ochrobactrum</taxon>
    </lineage>
</organism>
<dbReference type="AlphaFoldDB" id="A0A248UD18"/>
<dbReference type="RefSeq" id="WP_157743435.1">
    <property type="nucleotide sequence ID" value="NZ_CP022603.1"/>
</dbReference>
<protein>
    <submittedName>
        <fullName evidence="1">Uncharacterized protein</fullName>
    </submittedName>
</protein>
<evidence type="ECO:0000313" key="1">
    <source>
        <dbReference type="EMBL" id="ASV84717.1"/>
    </source>
</evidence>
<gene>
    <name evidence="1" type="ORF">CES85_5513</name>
</gene>
<reference evidence="1" key="1">
    <citation type="submission" date="2017-07" db="EMBL/GenBank/DDBJ databases">
        <title>Phylogenetic study on the rhizospheric bacterium Ochrobactrum sp. A44.</title>
        <authorList>
            <person name="Krzyzanowska D.M."/>
            <person name="Ossowicki A."/>
            <person name="Rajewska M."/>
            <person name="Maciag T."/>
            <person name="Kaczynski Z."/>
            <person name="Czerwicka M."/>
            <person name="Jafra S."/>
        </authorList>
    </citation>
    <scope>NUCLEOTIDE SEQUENCE [LARGE SCALE GENOMIC DNA]</scope>
    <source>
        <strain evidence="1">A44</strain>
    </source>
</reference>
<dbReference type="KEGG" id="och:CES85_5513"/>
<name>A0A248UD18_9HYPH</name>
<dbReference type="EMBL" id="CP022603">
    <property type="protein sequence ID" value="ASV84717.1"/>
    <property type="molecule type" value="Genomic_DNA"/>
</dbReference>
<accession>A0A248UD18</accession>
<sequence>MGKLARVAHSVFYLLLFAILALALFRAYGSGKGREQWGINILPMVFFREWLARCDPKSKFCR</sequence>
<proteinExistence type="predicted"/>